<gene>
    <name evidence="2" type="ORF">L3X38_010356</name>
</gene>
<sequence>MNIVGSRWVCKIKGKPYGFVERFKARLIAQGYNQQEGIDFDKTFSPVVKATTFRTIISITVSLKWSICQLDVKNAFLYGVLSEEVHMAQPPEFVHPTYPHHVCKLHKEIYGLRQAPRAWFNRFSTEIMAARFIGSKADPSVLVLKFSKGTVILFVDVDDIILTGSSFFIGICDWLFIFWLCHEGFGVLALFSWH</sequence>
<feature type="domain" description="Reverse transcriptase Ty1/copia-type" evidence="1">
    <location>
        <begin position="4"/>
        <end position="166"/>
    </location>
</feature>
<proteinExistence type="predicted"/>
<protein>
    <recommendedName>
        <fullName evidence="1">Reverse transcriptase Ty1/copia-type domain-containing protein</fullName>
    </recommendedName>
</protein>
<evidence type="ECO:0000313" key="2">
    <source>
        <dbReference type="EMBL" id="KAI5342481.1"/>
    </source>
</evidence>
<dbReference type="Pfam" id="PF07727">
    <property type="entry name" value="RVT_2"/>
    <property type="match status" value="1"/>
</dbReference>
<dbReference type="EMBL" id="JAJFAZ020000002">
    <property type="protein sequence ID" value="KAI5342481.1"/>
    <property type="molecule type" value="Genomic_DNA"/>
</dbReference>
<dbReference type="SUPFAM" id="SSF56672">
    <property type="entry name" value="DNA/RNA polymerases"/>
    <property type="match status" value="1"/>
</dbReference>
<keyword evidence="3" id="KW-1185">Reference proteome</keyword>
<dbReference type="Proteomes" id="UP001054821">
    <property type="component" value="Chromosome 2"/>
</dbReference>
<accession>A0AAD4WHT9</accession>
<name>A0AAD4WHT9_PRUDU</name>
<evidence type="ECO:0000313" key="3">
    <source>
        <dbReference type="Proteomes" id="UP001054821"/>
    </source>
</evidence>
<dbReference type="InterPro" id="IPR013103">
    <property type="entry name" value="RVT_2"/>
</dbReference>
<evidence type="ECO:0000259" key="1">
    <source>
        <dbReference type="Pfam" id="PF07727"/>
    </source>
</evidence>
<dbReference type="AlphaFoldDB" id="A0AAD4WHT9"/>
<organism evidence="2 3">
    <name type="scientific">Prunus dulcis</name>
    <name type="common">Almond</name>
    <name type="synonym">Amygdalus dulcis</name>
    <dbReference type="NCBI Taxonomy" id="3755"/>
    <lineage>
        <taxon>Eukaryota</taxon>
        <taxon>Viridiplantae</taxon>
        <taxon>Streptophyta</taxon>
        <taxon>Embryophyta</taxon>
        <taxon>Tracheophyta</taxon>
        <taxon>Spermatophyta</taxon>
        <taxon>Magnoliopsida</taxon>
        <taxon>eudicotyledons</taxon>
        <taxon>Gunneridae</taxon>
        <taxon>Pentapetalae</taxon>
        <taxon>rosids</taxon>
        <taxon>fabids</taxon>
        <taxon>Rosales</taxon>
        <taxon>Rosaceae</taxon>
        <taxon>Amygdaloideae</taxon>
        <taxon>Amygdaleae</taxon>
        <taxon>Prunus</taxon>
    </lineage>
</organism>
<dbReference type="InterPro" id="IPR043502">
    <property type="entry name" value="DNA/RNA_pol_sf"/>
</dbReference>
<reference evidence="2 3" key="1">
    <citation type="journal article" date="2022" name="G3 (Bethesda)">
        <title>Whole-genome sequence and methylome profiling of the almond [Prunus dulcis (Mill.) D.A. Webb] cultivar 'Nonpareil'.</title>
        <authorList>
            <person name="D'Amico-Willman K.M."/>
            <person name="Ouma W.Z."/>
            <person name="Meulia T."/>
            <person name="Sideli G.M."/>
            <person name="Gradziel T.M."/>
            <person name="Fresnedo-Ramirez J."/>
        </authorList>
    </citation>
    <scope>NUCLEOTIDE SEQUENCE [LARGE SCALE GENOMIC DNA]</scope>
    <source>
        <strain evidence="2">Clone GOH B32 T37-40</strain>
    </source>
</reference>
<comment type="caution">
    <text evidence="2">The sequence shown here is derived from an EMBL/GenBank/DDBJ whole genome shotgun (WGS) entry which is preliminary data.</text>
</comment>